<dbReference type="GO" id="GO:0005783">
    <property type="term" value="C:endoplasmic reticulum"/>
    <property type="evidence" value="ECO:0007669"/>
    <property type="project" value="TreeGrafter"/>
</dbReference>
<keyword evidence="6 8" id="KW-0012">Acyltransferase</keyword>
<feature type="region of interest" description="Disordered" evidence="9">
    <location>
        <begin position="1"/>
        <end position="117"/>
    </location>
</feature>
<feature type="transmembrane region" description="Helical" evidence="8">
    <location>
        <begin position="235"/>
        <end position="262"/>
    </location>
</feature>
<evidence type="ECO:0000256" key="1">
    <source>
        <dbReference type="ARBA" id="ARBA00004141"/>
    </source>
</evidence>
<feature type="compositionally biased region" description="Low complexity" evidence="9">
    <location>
        <begin position="71"/>
        <end position="88"/>
    </location>
</feature>
<feature type="transmembrane region" description="Helical" evidence="8">
    <location>
        <begin position="125"/>
        <end position="145"/>
    </location>
</feature>
<dbReference type="PANTHER" id="PTHR22883:SF23">
    <property type="entry name" value="PALMITOYLTRANSFERASE ZDHHC6"/>
    <property type="match status" value="1"/>
</dbReference>
<reference evidence="11" key="1">
    <citation type="submission" date="2021-01" db="EMBL/GenBank/DDBJ databases">
        <authorList>
            <person name="Corre E."/>
            <person name="Pelletier E."/>
            <person name="Niang G."/>
            <person name="Scheremetjew M."/>
            <person name="Finn R."/>
            <person name="Kale V."/>
            <person name="Holt S."/>
            <person name="Cochrane G."/>
            <person name="Meng A."/>
            <person name="Brown T."/>
            <person name="Cohen L."/>
        </authorList>
    </citation>
    <scope>NUCLEOTIDE SEQUENCE</scope>
    <source>
        <strain evidence="11">CCMP3105</strain>
    </source>
</reference>
<dbReference type="InterPro" id="IPR039859">
    <property type="entry name" value="PFA4/ZDH16/20/ERF2-like"/>
</dbReference>
<organism evidence="11">
    <name type="scientific">Alexandrium monilatum</name>
    <dbReference type="NCBI Taxonomy" id="311494"/>
    <lineage>
        <taxon>Eukaryota</taxon>
        <taxon>Sar</taxon>
        <taxon>Alveolata</taxon>
        <taxon>Dinophyceae</taxon>
        <taxon>Gonyaulacales</taxon>
        <taxon>Pyrocystaceae</taxon>
        <taxon>Alexandrium</taxon>
    </lineage>
</organism>
<dbReference type="GO" id="GO:0016020">
    <property type="term" value="C:membrane"/>
    <property type="evidence" value="ECO:0007669"/>
    <property type="project" value="UniProtKB-SubCell"/>
</dbReference>
<keyword evidence="4 8" id="KW-1133">Transmembrane helix</keyword>
<evidence type="ECO:0000256" key="3">
    <source>
        <dbReference type="ARBA" id="ARBA00022692"/>
    </source>
</evidence>
<sequence length="449" mass="47905">MQPVPGASAGDALRQPLLEEGGPGRPKRLPSERRWNAARGPPLLSRSRSDLLDTVSFLEGEEGTEGEELAQEAGVPAAAAEQVVQPPESGARAAEESVPPLQNAPSSHLPHGGERGTPARAIRPVLLPAMLFASTVASAASLLTLQRSLVTALHGESFWYTAAVASVYGVTIGSMLFTAACDPGQLSSDTHRAWLAGDPLPRRAHKSWRLERPVLRFDHYCRWVGNCVGLRNHRVFMVMTAGLVASALLGAAADAALGLALLLGGAPPRGAGGGGALPALGWLGRALLAAHLAYSAGLFHCAVPILRLHAGLVSRNELVHEWKRDDFYVIRTSPVGEPIWVNDLDVDDYNEYFDHFEYDASRLQSPPCPPPFPHPGAVRRSRTDRGRESRRRDDAGAALASAPSRFADPAASARSAAPRAPPLPRAHAPAHATRGQLWARWLVGRLGSH</sequence>
<dbReference type="GO" id="GO:0006612">
    <property type="term" value="P:protein targeting to membrane"/>
    <property type="evidence" value="ECO:0007669"/>
    <property type="project" value="TreeGrafter"/>
</dbReference>
<evidence type="ECO:0000256" key="9">
    <source>
        <dbReference type="SAM" id="MobiDB-lite"/>
    </source>
</evidence>
<evidence type="ECO:0000256" key="6">
    <source>
        <dbReference type="ARBA" id="ARBA00023315"/>
    </source>
</evidence>
<dbReference type="PROSITE" id="PS50216">
    <property type="entry name" value="DHHC"/>
    <property type="match status" value="1"/>
</dbReference>
<keyword evidence="2 8" id="KW-0808">Transferase</keyword>
<comment type="domain">
    <text evidence="8">The DHHC domain is required for palmitoyltransferase activity.</text>
</comment>
<keyword evidence="5 8" id="KW-0472">Membrane</keyword>
<dbReference type="AlphaFoldDB" id="A0A7S4PUE7"/>
<keyword evidence="3 8" id="KW-0812">Transmembrane</keyword>
<evidence type="ECO:0000256" key="8">
    <source>
        <dbReference type="RuleBase" id="RU079119"/>
    </source>
</evidence>
<feature type="compositionally biased region" description="Basic and acidic residues" evidence="9">
    <location>
        <begin position="381"/>
        <end position="395"/>
    </location>
</feature>
<name>A0A7S4PUE7_9DINO</name>
<feature type="transmembrane region" description="Helical" evidence="8">
    <location>
        <begin position="157"/>
        <end position="177"/>
    </location>
</feature>
<comment type="catalytic activity">
    <reaction evidence="8">
        <text>L-cysteinyl-[protein] + hexadecanoyl-CoA = S-hexadecanoyl-L-cysteinyl-[protein] + CoA</text>
        <dbReference type="Rhea" id="RHEA:36683"/>
        <dbReference type="Rhea" id="RHEA-COMP:10131"/>
        <dbReference type="Rhea" id="RHEA-COMP:11032"/>
        <dbReference type="ChEBI" id="CHEBI:29950"/>
        <dbReference type="ChEBI" id="CHEBI:57287"/>
        <dbReference type="ChEBI" id="CHEBI:57379"/>
        <dbReference type="ChEBI" id="CHEBI:74151"/>
        <dbReference type="EC" id="2.3.1.225"/>
    </reaction>
</comment>
<dbReference type="EMBL" id="HBNR01002925">
    <property type="protein sequence ID" value="CAE4562440.1"/>
    <property type="molecule type" value="Transcribed_RNA"/>
</dbReference>
<gene>
    <name evidence="11" type="ORF">AMON00008_LOCUS2059</name>
</gene>
<evidence type="ECO:0000256" key="7">
    <source>
        <dbReference type="ARBA" id="ARBA00038298"/>
    </source>
</evidence>
<dbReference type="InterPro" id="IPR001594">
    <property type="entry name" value="Palmitoyltrfase_DHHC"/>
</dbReference>
<evidence type="ECO:0000259" key="10">
    <source>
        <dbReference type="Pfam" id="PF01529"/>
    </source>
</evidence>
<dbReference type="PANTHER" id="PTHR22883">
    <property type="entry name" value="ZINC FINGER DHHC DOMAIN CONTAINING PROTEIN"/>
    <property type="match status" value="1"/>
</dbReference>
<feature type="compositionally biased region" description="Acidic residues" evidence="9">
    <location>
        <begin position="59"/>
        <end position="70"/>
    </location>
</feature>
<feature type="compositionally biased region" description="Low complexity" evidence="9">
    <location>
        <begin position="396"/>
        <end position="418"/>
    </location>
</feature>
<evidence type="ECO:0000313" key="11">
    <source>
        <dbReference type="EMBL" id="CAE4562440.1"/>
    </source>
</evidence>
<comment type="similarity">
    <text evidence="7">Belongs to the DHHC palmitoyltransferase family. PFA5 subfamily.</text>
</comment>
<dbReference type="Pfam" id="PF01529">
    <property type="entry name" value="DHHC"/>
    <property type="match status" value="1"/>
</dbReference>
<protein>
    <recommendedName>
        <fullName evidence="8">Palmitoyltransferase</fullName>
        <ecNumber evidence="8">2.3.1.225</ecNumber>
    </recommendedName>
</protein>
<feature type="domain" description="Palmitoyltransferase DHHC" evidence="10">
    <location>
        <begin position="201"/>
        <end position="250"/>
    </location>
</feature>
<proteinExistence type="inferred from homology"/>
<comment type="subcellular location">
    <subcellularLocation>
        <location evidence="1">Membrane</location>
        <topology evidence="1">Multi-pass membrane protein</topology>
    </subcellularLocation>
</comment>
<dbReference type="GO" id="GO:0019706">
    <property type="term" value="F:protein-cysteine S-palmitoyltransferase activity"/>
    <property type="evidence" value="ECO:0007669"/>
    <property type="project" value="UniProtKB-EC"/>
</dbReference>
<dbReference type="GO" id="GO:0005794">
    <property type="term" value="C:Golgi apparatus"/>
    <property type="evidence" value="ECO:0007669"/>
    <property type="project" value="TreeGrafter"/>
</dbReference>
<feature type="region of interest" description="Disordered" evidence="9">
    <location>
        <begin position="361"/>
        <end position="431"/>
    </location>
</feature>
<dbReference type="EC" id="2.3.1.225" evidence="8"/>
<accession>A0A7S4PUE7</accession>
<evidence type="ECO:0000256" key="5">
    <source>
        <dbReference type="ARBA" id="ARBA00023136"/>
    </source>
</evidence>
<evidence type="ECO:0000256" key="4">
    <source>
        <dbReference type="ARBA" id="ARBA00022989"/>
    </source>
</evidence>
<evidence type="ECO:0000256" key="2">
    <source>
        <dbReference type="ARBA" id="ARBA00022679"/>
    </source>
</evidence>